<dbReference type="Pfam" id="PF01476">
    <property type="entry name" value="LysM"/>
    <property type="match status" value="1"/>
</dbReference>
<feature type="chain" id="PRO_5046275905" evidence="2">
    <location>
        <begin position="32"/>
        <end position="217"/>
    </location>
</feature>
<evidence type="ECO:0000256" key="1">
    <source>
        <dbReference type="SAM" id="MobiDB-lite"/>
    </source>
</evidence>
<keyword evidence="5" id="KW-1185">Reference proteome</keyword>
<dbReference type="RefSeq" id="WP_216972377.1">
    <property type="nucleotide sequence ID" value="NZ_JAHPJJ010000017.1"/>
</dbReference>
<evidence type="ECO:0000313" key="4">
    <source>
        <dbReference type="EMBL" id="MBU9695739.1"/>
    </source>
</evidence>
<reference evidence="4 5" key="1">
    <citation type="submission" date="2021-06" db="EMBL/GenBank/DDBJ databases">
        <title>Limosilactobacillus angelus sp. nov., isolated from the human vagina.</title>
        <authorList>
            <person name="Chen Y.-S."/>
        </authorList>
    </citation>
    <scope>NUCLEOTIDE SEQUENCE [LARGE SCALE GENOMIC DNA]</scope>
    <source>
        <strain evidence="4 5">P5L02</strain>
    </source>
</reference>
<feature type="compositionally biased region" description="Low complexity" evidence="1">
    <location>
        <begin position="99"/>
        <end position="119"/>
    </location>
</feature>
<evidence type="ECO:0000256" key="2">
    <source>
        <dbReference type="SAM" id="SignalP"/>
    </source>
</evidence>
<protein>
    <submittedName>
        <fullName evidence="4">LysM peptidoglycan-binding domain-containing protein</fullName>
    </submittedName>
</protein>
<sequence>MKLSKEAAKITAAIAGAVALGTVATATTASADSIYTVQSGDTLSGISYKLGHDLTFVDTLASNNNIANKNLIYVGQKLVIKDDGEVAPATQQQVETLPSANTTTQNNQTSSAATTNNSVAQTATATTSASNVASYSNYTSSVAGNDAAAKAWIAARESGGNYGAQNGQYIGKYQLSASYLNGDYSAANQERVADQYVASRYGSWSAAQSFWQSHGWY</sequence>
<feature type="region of interest" description="Disordered" evidence="1">
    <location>
        <begin position="90"/>
        <end position="119"/>
    </location>
</feature>
<gene>
    <name evidence="4" type="ORF">KSL82_07535</name>
</gene>
<dbReference type="Proteomes" id="UP001196248">
    <property type="component" value="Unassembled WGS sequence"/>
</dbReference>
<organism evidence="4 5">
    <name type="scientific">Limosilactobacillus portuensis</name>
    <dbReference type="NCBI Taxonomy" id="2742601"/>
    <lineage>
        <taxon>Bacteria</taxon>
        <taxon>Bacillati</taxon>
        <taxon>Bacillota</taxon>
        <taxon>Bacilli</taxon>
        <taxon>Lactobacillales</taxon>
        <taxon>Lactobacillaceae</taxon>
        <taxon>Limosilactobacillus</taxon>
    </lineage>
</organism>
<dbReference type="PROSITE" id="PS51782">
    <property type="entry name" value="LYSM"/>
    <property type="match status" value="1"/>
</dbReference>
<accession>A0ABS6IW38</accession>
<evidence type="ECO:0000259" key="3">
    <source>
        <dbReference type="PROSITE" id="PS51782"/>
    </source>
</evidence>
<evidence type="ECO:0000313" key="5">
    <source>
        <dbReference type="Proteomes" id="UP001196248"/>
    </source>
</evidence>
<dbReference type="CDD" id="cd00118">
    <property type="entry name" value="LysM"/>
    <property type="match status" value="1"/>
</dbReference>
<feature type="signal peptide" evidence="2">
    <location>
        <begin position="1"/>
        <end position="31"/>
    </location>
</feature>
<dbReference type="SMART" id="SM00257">
    <property type="entry name" value="LysM"/>
    <property type="match status" value="1"/>
</dbReference>
<dbReference type="EMBL" id="JAHPJJ010000017">
    <property type="protein sequence ID" value="MBU9695739.1"/>
    <property type="molecule type" value="Genomic_DNA"/>
</dbReference>
<comment type="caution">
    <text evidence="4">The sequence shown here is derived from an EMBL/GenBank/DDBJ whole genome shotgun (WGS) entry which is preliminary data.</text>
</comment>
<feature type="domain" description="LysM" evidence="3">
    <location>
        <begin position="33"/>
        <end position="80"/>
    </location>
</feature>
<proteinExistence type="predicted"/>
<keyword evidence="2" id="KW-0732">Signal</keyword>
<name>A0ABS6IW38_9LACO</name>
<dbReference type="InterPro" id="IPR018392">
    <property type="entry name" value="LysM"/>
</dbReference>